<evidence type="ECO:0000256" key="1">
    <source>
        <dbReference type="SAM" id="MobiDB-lite"/>
    </source>
</evidence>
<protein>
    <recommendedName>
        <fullName evidence="5">HmuY protein</fullName>
    </recommendedName>
</protein>
<dbReference type="InterPro" id="IPR025921">
    <property type="entry name" value="HmuY"/>
</dbReference>
<proteinExistence type="predicted"/>
<accession>A0A1H0BK18</accession>
<dbReference type="OrthoDB" id="1190814at2"/>
<dbReference type="Proteomes" id="UP000183200">
    <property type="component" value="Unassembled WGS sequence"/>
</dbReference>
<sequence length="259" mass="28415">MNTSKFLKKNTGMLMLGLLLSFSMSCSKNDNPVTEKPDPVDTVKPPVTPPQPSGKIPFYKLQRVENLAVETDDKNPTQAKPAAYFSLDNKEEVPASYAKTARWDVAFTGLYNSFLSGNNGADGTNQGYGGSGKGGVIVLKKPFEEVTDVPSESDFKTKGNVVGTDDLGAFGEGTGWYLYDFGGTIRGDGSLQKTHVAYALPEMRTIIIRTATGNYAKVKMISCYKDAFTADKWFKDTPHMFFTFEYVLVPKGSTKFEIK</sequence>
<evidence type="ECO:0000313" key="3">
    <source>
        <dbReference type="EMBL" id="SDN45990.1"/>
    </source>
</evidence>
<feature type="signal peptide" evidence="2">
    <location>
        <begin position="1"/>
        <end position="28"/>
    </location>
</feature>
<evidence type="ECO:0000313" key="4">
    <source>
        <dbReference type="Proteomes" id="UP000183200"/>
    </source>
</evidence>
<reference evidence="4" key="1">
    <citation type="submission" date="2016-10" db="EMBL/GenBank/DDBJ databases">
        <authorList>
            <person name="Varghese N."/>
            <person name="Submissions S."/>
        </authorList>
    </citation>
    <scope>NUCLEOTIDE SEQUENCE [LARGE SCALE GENOMIC DNA]</scope>
    <source>
        <strain evidence="4">DSM 19110</strain>
    </source>
</reference>
<organism evidence="3 4">
    <name type="scientific">Pedobacter steynii</name>
    <dbReference type="NCBI Taxonomy" id="430522"/>
    <lineage>
        <taxon>Bacteria</taxon>
        <taxon>Pseudomonadati</taxon>
        <taxon>Bacteroidota</taxon>
        <taxon>Sphingobacteriia</taxon>
        <taxon>Sphingobacteriales</taxon>
        <taxon>Sphingobacteriaceae</taxon>
        <taxon>Pedobacter</taxon>
    </lineage>
</organism>
<evidence type="ECO:0008006" key="5">
    <source>
        <dbReference type="Google" id="ProtNLM"/>
    </source>
</evidence>
<dbReference type="RefSeq" id="WP_074610757.1">
    <property type="nucleotide sequence ID" value="NZ_FNGY01000007.1"/>
</dbReference>
<keyword evidence="2" id="KW-0732">Signal</keyword>
<feature type="chain" id="PRO_5010363926" description="HmuY protein" evidence="2">
    <location>
        <begin position="29"/>
        <end position="259"/>
    </location>
</feature>
<name>A0A1H0BK18_9SPHI</name>
<feature type="region of interest" description="Disordered" evidence="1">
    <location>
        <begin position="29"/>
        <end position="55"/>
    </location>
</feature>
<dbReference type="EMBL" id="FNGY01000007">
    <property type="protein sequence ID" value="SDN45990.1"/>
    <property type="molecule type" value="Genomic_DNA"/>
</dbReference>
<evidence type="ECO:0000256" key="2">
    <source>
        <dbReference type="SAM" id="SignalP"/>
    </source>
</evidence>
<dbReference type="CDD" id="cd12105">
    <property type="entry name" value="HmuY"/>
    <property type="match status" value="1"/>
</dbReference>
<dbReference type="AlphaFoldDB" id="A0A1H0BK18"/>
<dbReference type="PROSITE" id="PS51257">
    <property type="entry name" value="PROKAR_LIPOPROTEIN"/>
    <property type="match status" value="1"/>
</dbReference>
<keyword evidence="4" id="KW-1185">Reference proteome</keyword>
<dbReference type="STRING" id="430522.BFS30_18690"/>
<gene>
    <name evidence="3" type="ORF">SAMN05421820_107435</name>
</gene>